<organism evidence="2 3">
    <name type="scientific">Methylocaldum marinum</name>
    <dbReference type="NCBI Taxonomy" id="1432792"/>
    <lineage>
        <taxon>Bacteria</taxon>
        <taxon>Pseudomonadati</taxon>
        <taxon>Pseudomonadota</taxon>
        <taxon>Gammaproteobacteria</taxon>
        <taxon>Methylococcales</taxon>
        <taxon>Methylococcaceae</taxon>
        <taxon>Methylocaldum</taxon>
    </lineage>
</organism>
<dbReference type="Proteomes" id="UP000266313">
    <property type="component" value="Chromosome"/>
</dbReference>
<keyword evidence="3" id="KW-1185">Reference proteome</keyword>
<proteinExistence type="predicted"/>
<evidence type="ECO:0000256" key="1">
    <source>
        <dbReference type="SAM" id="MobiDB-lite"/>
    </source>
</evidence>
<gene>
    <name evidence="2" type="ORF">sS8_4535</name>
</gene>
<feature type="region of interest" description="Disordered" evidence="1">
    <location>
        <begin position="1"/>
        <end position="20"/>
    </location>
</feature>
<name>A0A250KXX2_9GAMM</name>
<reference evidence="2 3" key="1">
    <citation type="submission" date="2016-12" db="EMBL/GenBank/DDBJ databases">
        <title>Genome sequencing of Methylocaldum marinum.</title>
        <authorList>
            <person name="Takeuchi M."/>
            <person name="Kamagata Y."/>
            <person name="Hiraoka S."/>
            <person name="Oshima K."/>
            <person name="Hattori M."/>
            <person name="Iwasaki W."/>
        </authorList>
    </citation>
    <scope>NUCLEOTIDE SEQUENCE [LARGE SCALE GENOMIC DNA]</scope>
    <source>
        <strain evidence="2 3">S8</strain>
    </source>
</reference>
<sequence length="80" mass="8304">MASASPPVRGGRSRLLSPPLTPTCVGMNRVVYSTPPQGHFPVASASPPVRGGRSRLLSPPLTPTCTAKAARRVPYKNGPA</sequence>
<evidence type="ECO:0000313" key="2">
    <source>
        <dbReference type="EMBL" id="BBA36465.1"/>
    </source>
</evidence>
<dbReference type="AlphaFoldDB" id="A0A250KXX2"/>
<protein>
    <submittedName>
        <fullName evidence="2">Uncharacterized protein</fullName>
    </submittedName>
</protein>
<accession>A0A250KXX2</accession>
<dbReference type="EMBL" id="AP017928">
    <property type="protein sequence ID" value="BBA36465.1"/>
    <property type="molecule type" value="Genomic_DNA"/>
</dbReference>
<feature type="region of interest" description="Disordered" evidence="1">
    <location>
        <begin position="39"/>
        <end position="62"/>
    </location>
</feature>
<dbReference type="KEGG" id="mmai:sS8_4535"/>
<evidence type="ECO:0000313" key="3">
    <source>
        <dbReference type="Proteomes" id="UP000266313"/>
    </source>
</evidence>